<dbReference type="KEGG" id="sind:105160683"/>
<keyword evidence="8" id="KW-1185">Reference proteome</keyword>
<sequence>MSEIYDNWERLGGGRREQFRRLCNQHSRNSSISSLSSDFSFSSPLHDIEFLNFSVPGAAASHNSSSRQQTHRQAAFISESVSPETAPINADPLATFMYKVVLKVDVHDDREIRKALKVVSSFSGLQSVSLDRTQKKFTLVGDFDPISMVQKLRKSLHTEIVSVGQTKVG</sequence>
<evidence type="ECO:0000313" key="9">
    <source>
        <dbReference type="RefSeq" id="XP_011076466.1"/>
    </source>
</evidence>
<dbReference type="InterPro" id="IPR051863">
    <property type="entry name" value="HIPP"/>
</dbReference>
<reference evidence="9" key="1">
    <citation type="submission" date="2025-08" db="UniProtKB">
        <authorList>
            <consortium name="RefSeq"/>
        </authorList>
    </citation>
    <scope>IDENTIFICATION</scope>
</reference>
<dbReference type="PANTHER" id="PTHR45811">
    <property type="entry name" value="COPPER TRANSPORT PROTEIN FAMILY-RELATED"/>
    <property type="match status" value="1"/>
</dbReference>
<dbReference type="GO" id="GO:0009626">
    <property type="term" value="P:plant-type hypersensitive response"/>
    <property type="evidence" value="ECO:0007669"/>
    <property type="project" value="UniProtKB-KW"/>
</dbReference>
<dbReference type="PROSITE" id="PS50846">
    <property type="entry name" value="HMA_2"/>
    <property type="match status" value="1"/>
</dbReference>
<evidence type="ECO:0000313" key="8">
    <source>
        <dbReference type="Proteomes" id="UP000504604"/>
    </source>
</evidence>
<dbReference type="Gene3D" id="3.30.70.100">
    <property type="match status" value="1"/>
</dbReference>
<protein>
    <submittedName>
        <fullName evidence="9">Uncharacterized protein LOC105160683</fullName>
    </submittedName>
</protein>
<dbReference type="OrthoDB" id="1923658at2759"/>
<comment type="similarity">
    <text evidence="6">Belongs to the HIPP family.</text>
</comment>
<feature type="domain" description="HMA" evidence="7">
    <location>
        <begin position="97"/>
        <end position="164"/>
    </location>
</feature>
<evidence type="ECO:0000256" key="5">
    <source>
        <dbReference type="ARBA" id="ARBA00023289"/>
    </source>
</evidence>
<keyword evidence="3" id="KW-0479">Metal-binding</keyword>
<evidence type="ECO:0000256" key="2">
    <source>
        <dbReference type="ARBA" id="ARBA00022481"/>
    </source>
</evidence>
<evidence type="ECO:0000256" key="1">
    <source>
        <dbReference type="ARBA" id="ARBA00004170"/>
    </source>
</evidence>
<evidence type="ECO:0000259" key="7">
    <source>
        <dbReference type="PROSITE" id="PS50846"/>
    </source>
</evidence>
<keyword evidence="5" id="KW-0636">Prenylation</keyword>
<proteinExistence type="inferred from homology"/>
<dbReference type="GO" id="GO:0046872">
    <property type="term" value="F:metal ion binding"/>
    <property type="evidence" value="ECO:0007669"/>
    <property type="project" value="UniProtKB-KW"/>
</dbReference>
<evidence type="ECO:0000256" key="6">
    <source>
        <dbReference type="ARBA" id="ARBA00024045"/>
    </source>
</evidence>
<dbReference type="InterPro" id="IPR006121">
    <property type="entry name" value="HMA_dom"/>
</dbReference>
<dbReference type="PANTHER" id="PTHR45811:SF50">
    <property type="entry name" value="HEAVY METAL-ASSOCIATED ISOPRENYLATED PLANT PROTEIN 12-RELATED"/>
    <property type="match status" value="1"/>
</dbReference>
<dbReference type="Proteomes" id="UP000504604">
    <property type="component" value="Linkage group LG4"/>
</dbReference>
<comment type="subcellular location">
    <subcellularLocation>
        <location evidence="1">Membrane</location>
        <topology evidence="1">Peripheral membrane protein</topology>
    </subcellularLocation>
</comment>
<keyword evidence="4" id="KW-0449">Lipoprotein</keyword>
<accession>A0A6I9T102</accession>
<evidence type="ECO:0000256" key="4">
    <source>
        <dbReference type="ARBA" id="ARBA00023288"/>
    </source>
</evidence>
<gene>
    <name evidence="9" type="primary">LOC105160683</name>
</gene>
<dbReference type="GeneID" id="105160683"/>
<evidence type="ECO:0000256" key="3">
    <source>
        <dbReference type="ARBA" id="ARBA00022723"/>
    </source>
</evidence>
<dbReference type="GO" id="GO:0016020">
    <property type="term" value="C:membrane"/>
    <property type="evidence" value="ECO:0007669"/>
    <property type="project" value="UniProtKB-SubCell"/>
</dbReference>
<name>A0A6I9T102_SESIN</name>
<dbReference type="AlphaFoldDB" id="A0A6I9T102"/>
<dbReference type="RefSeq" id="XP_011076466.1">
    <property type="nucleotide sequence ID" value="XM_011078164.2"/>
</dbReference>
<organism evidence="8 9">
    <name type="scientific">Sesamum indicum</name>
    <name type="common">Oriental sesame</name>
    <name type="synonym">Sesamum orientale</name>
    <dbReference type="NCBI Taxonomy" id="4182"/>
    <lineage>
        <taxon>Eukaryota</taxon>
        <taxon>Viridiplantae</taxon>
        <taxon>Streptophyta</taxon>
        <taxon>Embryophyta</taxon>
        <taxon>Tracheophyta</taxon>
        <taxon>Spermatophyta</taxon>
        <taxon>Magnoliopsida</taxon>
        <taxon>eudicotyledons</taxon>
        <taxon>Gunneridae</taxon>
        <taxon>Pentapetalae</taxon>
        <taxon>asterids</taxon>
        <taxon>lamiids</taxon>
        <taxon>Lamiales</taxon>
        <taxon>Pedaliaceae</taxon>
        <taxon>Sesamum</taxon>
    </lineage>
</organism>
<keyword evidence="2" id="KW-0488">Methylation</keyword>
<dbReference type="InParanoid" id="A0A6I9T102"/>